<keyword evidence="3" id="KW-1185">Reference proteome</keyword>
<dbReference type="eggNOG" id="COG0835">
    <property type="taxonomic scope" value="Bacteria"/>
</dbReference>
<dbReference type="PANTHER" id="PTHR22617">
    <property type="entry name" value="CHEMOTAXIS SENSOR HISTIDINE KINASE-RELATED"/>
    <property type="match status" value="1"/>
</dbReference>
<evidence type="ECO:0000313" key="2">
    <source>
        <dbReference type="EMBL" id="ADR34322.1"/>
    </source>
</evidence>
<sequence length="165" mass="18848">MEQNTLQSRRERYLTFYLGEEQYGIAIDRIKEIIAMMKVTHVPKTPEYIKGVINLRGSIIPVVDTRLRFGMETRESDMNTTIVIVEVDKVNIGFIVDRVEEVASIDSANLSEPPKFGNNIDTDFICSMAQMEENVVMILDVLKLFEADELISLEQIQKTQTQTGE</sequence>
<dbReference type="STRING" id="709032.Sulku_1661"/>
<dbReference type="KEGG" id="sku:Sulku_1661"/>
<dbReference type="HOGENOM" id="CLU_048995_3_1_7"/>
<gene>
    <name evidence="2" type="ordered locus">Sulku_1661</name>
</gene>
<name>E4U0K5_SULKY</name>
<dbReference type="InterPro" id="IPR036061">
    <property type="entry name" value="CheW-like_dom_sf"/>
</dbReference>
<dbReference type="InterPro" id="IPR002545">
    <property type="entry name" value="CheW-lke_dom"/>
</dbReference>
<dbReference type="Gene3D" id="2.40.50.180">
    <property type="entry name" value="CheA-289, Domain 4"/>
    <property type="match status" value="1"/>
</dbReference>
<dbReference type="AlphaFoldDB" id="E4U0K5"/>
<dbReference type="Gene3D" id="2.30.30.40">
    <property type="entry name" value="SH3 Domains"/>
    <property type="match status" value="1"/>
</dbReference>
<dbReference type="GO" id="GO:0005829">
    <property type="term" value="C:cytosol"/>
    <property type="evidence" value="ECO:0007669"/>
    <property type="project" value="TreeGrafter"/>
</dbReference>
<dbReference type="Pfam" id="PF01584">
    <property type="entry name" value="CheW"/>
    <property type="match status" value="1"/>
</dbReference>
<reference evidence="2 3" key="1">
    <citation type="journal article" date="2012" name="Stand. Genomic Sci.">
        <title>Complete genome sequence of the sulfur compounds oxidizing chemolithoautotroph Sulfuricurvum kujiense type strain (YK-1(T)).</title>
        <authorList>
            <person name="Han C."/>
            <person name="Kotsyurbenko O."/>
            <person name="Chertkov O."/>
            <person name="Held B."/>
            <person name="Lapidus A."/>
            <person name="Nolan M."/>
            <person name="Lucas S."/>
            <person name="Hammon N."/>
            <person name="Deshpande S."/>
            <person name="Cheng J.F."/>
            <person name="Tapia R."/>
            <person name="Goodwin L.A."/>
            <person name="Pitluck S."/>
            <person name="Liolios K."/>
            <person name="Pagani I."/>
            <person name="Ivanova N."/>
            <person name="Mavromatis K."/>
            <person name="Mikhailova N."/>
            <person name="Pati A."/>
            <person name="Chen A."/>
            <person name="Palaniappan K."/>
            <person name="Land M."/>
            <person name="Hauser L."/>
            <person name="Chang Y.J."/>
            <person name="Jeffries C.D."/>
            <person name="Brambilla E.M."/>
            <person name="Rohde M."/>
            <person name="Spring S."/>
            <person name="Sikorski J."/>
            <person name="Goker M."/>
            <person name="Woyke T."/>
            <person name="Bristow J."/>
            <person name="Eisen J.A."/>
            <person name="Markowitz V."/>
            <person name="Hugenholtz P."/>
            <person name="Kyrpides N.C."/>
            <person name="Klenk H.P."/>
            <person name="Detter J.C."/>
        </authorList>
    </citation>
    <scope>NUCLEOTIDE SEQUENCE [LARGE SCALE GENOMIC DNA]</scope>
    <source>
        <strain evidence="3">ATCC BAA-921 / DSM 16994 / JCM 11577 / YK-1</strain>
    </source>
</reference>
<dbReference type="InterPro" id="IPR039315">
    <property type="entry name" value="CheW"/>
</dbReference>
<dbReference type="GO" id="GO:0006935">
    <property type="term" value="P:chemotaxis"/>
    <property type="evidence" value="ECO:0007669"/>
    <property type="project" value="InterPro"/>
</dbReference>
<accession>E4U0K5</accession>
<evidence type="ECO:0000313" key="3">
    <source>
        <dbReference type="Proteomes" id="UP000008721"/>
    </source>
</evidence>
<dbReference type="CDD" id="cd00732">
    <property type="entry name" value="CheW"/>
    <property type="match status" value="1"/>
</dbReference>
<feature type="domain" description="CheW-like" evidence="1">
    <location>
        <begin position="10"/>
        <end position="150"/>
    </location>
</feature>
<evidence type="ECO:0000259" key="1">
    <source>
        <dbReference type="PROSITE" id="PS50851"/>
    </source>
</evidence>
<dbReference type="GO" id="GO:0007165">
    <property type="term" value="P:signal transduction"/>
    <property type="evidence" value="ECO:0007669"/>
    <property type="project" value="InterPro"/>
</dbReference>
<dbReference type="PROSITE" id="PS50851">
    <property type="entry name" value="CHEW"/>
    <property type="match status" value="1"/>
</dbReference>
<dbReference type="Proteomes" id="UP000008721">
    <property type="component" value="Chromosome"/>
</dbReference>
<dbReference type="SMART" id="SM00260">
    <property type="entry name" value="CheW"/>
    <property type="match status" value="1"/>
</dbReference>
<dbReference type="OrthoDB" id="9790406at2"/>
<organism evidence="2 3">
    <name type="scientific">Sulfuricurvum kujiense (strain ATCC BAA-921 / DSM 16994 / JCM 11577 / YK-1)</name>
    <dbReference type="NCBI Taxonomy" id="709032"/>
    <lineage>
        <taxon>Bacteria</taxon>
        <taxon>Pseudomonadati</taxon>
        <taxon>Campylobacterota</taxon>
        <taxon>Epsilonproteobacteria</taxon>
        <taxon>Campylobacterales</taxon>
        <taxon>Sulfurimonadaceae</taxon>
        <taxon>Sulfuricurvum</taxon>
    </lineage>
</organism>
<dbReference type="PANTHER" id="PTHR22617:SF41">
    <property type="entry name" value="CHEMOTAXIS SIGNAL TRANSDUCTION SYSTEM ADAPTOR PROTEIN CHEW"/>
    <property type="match status" value="1"/>
</dbReference>
<dbReference type="EMBL" id="CP002355">
    <property type="protein sequence ID" value="ADR34322.1"/>
    <property type="molecule type" value="Genomic_DNA"/>
</dbReference>
<dbReference type="RefSeq" id="WP_013460519.1">
    <property type="nucleotide sequence ID" value="NC_014762.1"/>
</dbReference>
<protein>
    <submittedName>
        <fullName evidence="2">CheW protein</fullName>
    </submittedName>
</protein>
<dbReference type="SUPFAM" id="SSF50341">
    <property type="entry name" value="CheW-like"/>
    <property type="match status" value="1"/>
</dbReference>
<proteinExistence type="predicted"/>